<protein>
    <submittedName>
        <fullName evidence="1">Uncharacterized protein</fullName>
    </submittedName>
</protein>
<name>A0A0E1VS11_BURPE</name>
<dbReference type="Proteomes" id="UP000001812">
    <property type="component" value="Chromosome II"/>
</dbReference>
<proteinExistence type="predicted"/>
<reference evidence="1" key="1">
    <citation type="submission" date="2009-05" db="EMBL/GenBank/DDBJ databases">
        <authorList>
            <person name="Harkins D.M."/>
            <person name="DeShazer D."/>
            <person name="Woods D.E."/>
            <person name="Brinkac L.M."/>
            <person name="Brown K.A."/>
            <person name="Hung G.C."/>
            <person name="Tuanyok A."/>
            <person name="Zhang B."/>
            <person name="Nierman W.C."/>
        </authorList>
    </citation>
    <scope>NUCLEOTIDE SEQUENCE [LARGE SCALE GENOMIC DNA]</scope>
    <source>
        <strain evidence="1">1710a</strain>
    </source>
</reference>
<dbReference type="EMBL" id="CM000833">
    <property type="protein sequence ID" value="EET03705.1"/>
    <property type="molecule type" value="Genomic_DNA"/>
</dbReference>
<gene>
    <name evidence="1" type="ORF">BURPS1710A_A1306</name>
</gene>
<dbReference type="AlphaFoldDB" id="A0A0E1VS11"/>
<accession>A0A0E1VS11</accession>
<dbReference type="HOGENOM" id="CLU_3230793_0_0_4"/>
<sequence>MNVESIVDVNRDRLRTGILRFLESEVLKPFIDQGTVDILRRHS</sequence>
<organism evidence="1">
    <name type="scientific">Burkholderia pseudomallei 1710a</name>
    <dbReference type="NCBI Taxonomy" id="320371"/>
    <lineage>
        <taxon>Bacteria</taxon>
        <taxon>Pseudomonadati</taxon>
        <taxon>Pseudomonadota</taxon>
        <taxon>Betaproteobacteria</taxon>
        <taxon>Burkholderiales</taxon>
        <taxon>Burkholderiaceae</taxon>
        <taxon>Burkholderia</taxon>
        <taxon>pseudomallei group</taxon>
    </lineage>
</organism>
<evidence type="ECO:0000313" key="1">
    <source>
        <dbReference type="EMBL" id="EET03705.1"/>
    </source>
</evidence>